<sequence>MSTRLSASEQEFAARLEAMSDVELFETRDGLESTSERTSFDKNCDTFAKIVLTESVIERRFPGQLLQPYKAWRKYRI</sequence>
<organism evidence="1 2">
    <name type="scientific">Rhizobium metallidurans</name>
    <dbReference type="NCBI Taxonomy" id="1265931"/>
    <lineage>
        <taxon>Bacteria</taxon>
        <taxon>Pseudomonadati</taxon>
        <taxon>Pseudomonadota</taxon>
        <taxon>Alphaproteobacteria</taxon>
        <taxon>Hyphomicrobiales</taxon>
        <taxon>Rhizobiaceae</taxon>
        <taxon>Rhizobium/Agrobacterium group</taxon>
        <taxon>Rhizobium</taxon>
    </lineage>
</organism>
<proteinExistence type="predicted"/>
<dbReference type="AlphaFoldDB" id="A0A7W6CRF4"/>
<accession>A0A7W6CRF4</accession>
<dbReference type="RefSeq" id="WP_183901366.1">
    <property type="nucleotide sequence ID" value="NZ_JACIDW010000012.1"/>
</dbReference>
<reference evidence="1 2" key="1">
    <citation type="submission" date="2020-08" db="EMBL/GenBank/DDBJ databases">
        <title>Genomic Encyclopedia of Type Strains, Phase IV (KMG-IV): sequencing the most valuable type-strain genomes for metagenomic binning, comparative biology and taxonomic classification.</title>
        <authorList>
            <person name="Goeker M."/>
        </authorList>
    </citation>
    <scope>NUCLEOTIDE SEQUENCE [LARGE SCALE GENOMIC DNA]</scope>
    <source>
        <strain evidence="1 2">DSM 26575</strain>
    </source>
</reference>
<protein>
    <submittedName>
        <fullName evidence="1">Uncharacterized protein</fullName>
    </submittedName>
</protein>
<comment type="caution">
    <text evidence="1">The sequence shown here is derived from an EMBL/GenBank/DDBJ whole genome shotgun (WGS) entry which is preliminary data.</text>
</comment>
<gene>
    <name evidence="1" type="ORF">GGQ67_003516</name>
</gene>
<keyword evidence="2" id="KW-1185">Reference proteome</keyword>
<evidence type="ECO:0000313" key="1">
    <source>
        <dbReference type="EMBL" id="MBB3965837.1"/>
    </source>
</evidence>
<evidence type="ECO:0000313" key="2">
    <source>
        <dbReference type="Proteomes" id="UP000582090"/>
    </source>
</evidence>
<dbReference type="EMBL" id="JACIDW010000012">
    <property type="protein sequence ID" value="MBB3965837.1"/>
    <property type="molecule type" value="Genomic_DNA"/>
</dbReference>
<name>A0A7W6CRF4_9HYPH</name>
<dbReference type="Proteomes" id="UP000582090">
    <property type="component" value="Unassembled WGS sequence"/>
</dbReference>